<evidence type="ECO:0000313" key="2">
    <source>
        <dbReference type="EMBL" id="CAI2384037.1"/>
    </source>
</evidence>
<keyword evidence="3" id="KW-1185">Reference proteome</keyword>
<evidence type="ECO:0000256" key="1">
    <source>
        <dbReference type="SAM" id="MobiDB-lite"/>
    </source>
</evidence>
<dbReference type="AlphaFoldDB" id="A0AAD2D7S0"/>
<reference evidence="2" key="1">
    <citation type="submission" date="2023-07" db="EMBL/GenBank/DDBJ databases">
        <authorList>
            <consortium name="AG Swart"/>
            <person name="Singh M."/>
            <person name="Singh A."/>
            <person name="Seah K."/>
            <person name="Emmerich C."/>
        </authorList>
    </citation>
    <scope>NUCLEOTIDE SEQUENCE</scope>
    <source>
        <strain evidence="2">DP1</strain>
    </source>
</reference>
<comment type="caution">
    <text evidence="2">The sequence shown here is derived from an EMBL/GenBank/DDBJ whole genome shotgun (WGS) entry which is preliminary data.</text>
</comment>
<feature type="compositionally biased region" description="Polar residues" evidence="1">
    <location>
        <begin position="53"/>
        <end position="65"/>
    </location>
</feature>
<evidence type="ECO:0000313" key="3">
    <source>
        <dbReference type="Proteomes" id="UP001295684"/>
    </source>
</evidence>
<sequence length="217" mass="24624">MGHENSCCVTKRQSPEPIDSESCLSNKNKAGVSRDQKCTKNKSSAQEIKKTKSVGNSKLNQSHYNAQHHLKRKKFGHFNSKVSSKRNLYGASKKQKKYNSAIEKQTSKKDMLGKKVGESSFCTPAKTESSKMKSSPNNSFYMTCKTQNFTRKTSIISTDIIYEEMADEFEKMRERYSYKKFSSGAKLPKRASTMYTKIDGKRAVCCNNAAVENFKLR</sequence>
<name>A0AAD2D7S0_EUPCR</name>
<protein>
    <submittedName>
        <fullName evidence="2">Uncharacterized protein</fullName>
    </submittedName>
</protein>
<dbReference type="EMBL" id="CAMPGE010026344">
    <property type="protein sequence ID" value="CAI2384037.1"/>
    <property type="molecule type" value="Genomic_DNA"/>
</dbReference>
<proteinExistence type="predicted"/>
<accession>A0AAD2D7S0</accession>
<feature type="compositionally biased region" description="Basic residues" evidence="1">
    <location>
        <begin position="66"/>
        <end position="76"/>
    </location>
</feature>
<feature type="region of interest" description="Disordered" evidence="1">
    <location>
        <begin position="1"/>
        <end position="111"/>
    </location>
</feature>
<gene>
    <name evidence="2" type="ORF">ECRASSUSDP1_LOCUS25557</name>
</gene>
<dbReference type="Proteomes" id="UP001295684">
    <property type="component" value="Unassembled WGS sequence"/>
</dbReference>
<organism evidence="2 3">
    <name type="scientific">Euplotes crassus</name>
    <dbReference type="NCBI Taxonomy" id="5936"/>
    <lineage>
        <taxon>Eukaryota</taxon>
        <taxon>Sar</taxon>
        <taxon>Alveolata</taxon>
        <taxon>Ciliophora</taxon>
        <taxon>Intramacronucleata</taxon>
        <taxon>Spirotrichea</taxon>
        <taxon>Hypotrichia</taxon>
        <taxon>Euplotida</taxon>
        <taxon>Euplotidae</taxon>
        <taxon>Moneuplotes</taxon>
    </lineage>
</organism>